<evidence type="ECO:0000256" key="1">
    <source>
        <dbReference type="SAM" id="SignalP"/>
    </source>
</evidence>
<accession>A0ABV1Q3I2</accession>
<dbReference type="Proteomes" id="UP001456562">
    <property type="component" value="Unassembled WGS sequence"/>
</dbReference>
<dbReference type="PANTHER" id="PTHR47791">
    <property type="entry name" value="MEIOTICALLY UP-REGULATED GENE 191 PROTEIN"/>
    <property type="match status" value="1"/>
</dbReference>
<keyword evidence="2" id="KW-0378">Hydrolase</keyword>
<dbReference type="SUPFAM" id="SSF48208">
    <property type="entry name" value="Six-hairpin glycosidases"/>
    <property type="match status" value="1"/>
</dbReference>
<dbReference type="InterPro" id="IPR053169">
    <property type="entry name" value="MUG_Protein"/>
</dbReference>
<reference evidence="2 3" key="1">
    <citation type="submission" date="2024-01" db="EMBL/GenBank/DDBJ databases">
        <title>Metagenomic exploration of the rhizosphere soil microbial community and their significance in facilitating the development of wild simulated ginseng.</title>
        <authorList>
            <person name="Huang J."/>
        </authorList>
    </citation>
    <scope>NUCLEOTIDE SEQUENCE [LARGE SCALE GENOMIC DNA]</scope>
    <source>
        <strain evidence="2 3">WY141</strain>
    </source>
</reference>
<proteinExistence type="predicted"/>
<sequence>MQLAPSRRRARTALPTAVRLAAALALTPLLASTATAAPTATSAPASTVAVAAEPAVSAVLCNKHCDARDPAAATSDRVPVTATLYGRSIALHLSDNDVMGWASIDSGAAGDQTWLDRSFDGGRTWASGSKLGATATPAGRTGWRSQMYNVDDWNTGGIGALRACGKAGDRAEIACTGWARVDWNAGSRSKAAATALMMNYDRGSGKFAGWWTSATALTSLIDNIRISHMPSYRYAIANTYDKLRTAEGGDFTNSYLDDTGWWGLAWVAAYDLTGDRRYLDTARKDADHMAAYWTGKCGGGVQWATDKPYKNAITNELYIQLSAALHNRVAGDTTYLQRAKDGWAWFRASGMINSGNTVNDGLRDDCTNNGDTTWTYNQGVILAALAELNRATGDATLLTRARTLADASTTSAYLNPGSTLHEPYEPDGTGCTSDGDSFKGAYVRGLGLLNKALPDRPYSAYLDRQADTAYAKNRTSLDQYGPHWAGPLKDLGNGCQHSALDLMNAAEDS</sequence>
<name>A0ABV1Q3I2_STRMI</name>
<dbReference type="EMBL" id="JBEJUE010000011">
    <property type="protein sequence ID" value="MER0425656.1"/>
    <property type="molecule type" value="Genomic_DNA"/>
</dbReference>
<dbReference type="InterPro" id="IPR005198">
    <property type="entry name" value="Glyco_hydro_76"/>
</dbReference>
<dbReference type="GO" id="GO:0016787">
    <property type="term" value="F:hydrolase activity"/>
    <property type="evidence" value="ECO:0007669"/>
    <property type="project" value="UniProtKB-KW"/>
</dbReference>
<dbReference type="InterPro" id="IPR008928">
    <property type="entry name" value="6-hairpin_glycosidase_sf"/>
</dbReference>
<dbReference type="Gene3D" id="1.50.10.20">
    <property type="match status" value="1"/>
</dbReference>
<feature type="chain" id="PRO_5046435797" evidence="1">
    <location>
        <begin position="37"/>
        <end position="509"/>
    </location>
</feature>
<dbReference type="Pfam" id="PF03663">
    <property type="entry name" value="Glyco_hydro_76"/>
    <property type="match status" value="1"/>
</dbReference>
<protein>
    <submittedName>
        <fullName evidence="2">Glycoside hydrolase family 76 protein</fullName>
    </submittedName>
</protein>
<dbReference type="RefSeq" id="WP_203680198.1">
    <property type="nucleotide sequence ID" value="NZ_CP108360.1"/>
</dbReference>
<evidence type="ECO:0000313" key="3">
    <source>
        <dbReference type="Proteomes" id="UP001456562"/>
    </source>
</evidence>
<keyword evidence="3" id="KW-1185">Reference proteome</keyword>
<organism evidence="2 3">
    <name type="scientific">Streptomyces microflavus</name>
    <name type="common">Streptomyces lipmanii</name>
    <dbReference type="NCBI Taxonomy" id="1919"/>
    <lineage>
        <taxon>Bacteria</taxon>
        <taxon>Bacillati</taxon>
        <taxon>Actinomycetota</taxon>
        <taxon>Actinomycetes</taxon>
        <taxon>Kitasatosporales</taxon>
        <taxon>Streptomycetaceae</taxon>
        <taxon>Streptomyces</taxon>
    </lineage>
</organism>
<keyword evidence="1" id="KW-0732">Signal</keyword>
<evidence type="ECO:0000313" key="2">
    <source>
        <dbReference type="EMBL" id="MER0425656.1"/>
    </source>
</evidence>
<comment type="caution">
    <text evidence="2">The sequence shown here is derived from an EMBL/GenBank/DDBJ whole genome shotgun (WGS) entry which is preliminary data.</text>
</comment>
<feature type="signal peptide" evidence="1">
    <location>
        <begin position="1"/>
        <end position="36"/>
    </location>
</feature>
<dbReference type="PANTHER" id="PTHR47791:SF3">
    <property type="entry name" value="MEIOTICALLY UP-REGULATED GENE 191 PROTEIN"/>
    <property type="match status" value="1"/>
</dbReference>
<gene>
    <name evidence="2" type="ORF">ABR748_15695</name>
</gene>